<sequence length="157" mass="17594">MKRFIIFALILILTGCGKDDPLPILPDPTPDQVIQSVEEGLSLELLEDSYEGPPSEITTIIRNDSSIDFSYGEFYTIEVSVDGQWYMMTYSDAVFLRNQRFKDTGHLLLAGGKARQTFSIEALGLKLLPGEYRLVKSFSTHVDPFYEVSVAATFSVK</sequence>
<keyword evidence="3" id="KW-1185">Reference proteome</keyword>
<dbReference type="RefSeq" id="WP_124069065.1">
    <property type="nucleotide sequence ID" value="NZ_CBCRXF010000007.1"/>
</dbReference>
<evidence type="ECO:0000259" key="1">
    <source>
        <dbReference type="Pfam" id="PF20251"/>
    </source>
</evidence>
<dbReference type="PROSITE" id="PS51257">
    <property type="entry name" value="PROKAR_LIPOPROTEIN"/>
    <property type="match status" value="1"/>
</dbReference>
<proteinExistence type="predicted"/>
<dbReference type="InterPro" id="IPR046878">
    <property type="entry name" value="Big_14"/>
</dbReference>
<accession>A0A3P5WR32</accession>
<evidence type="ECO:0000313" key="2">
    <source>
        <dbReference type="EMBL" id="VDC21620.1"/>
    </source>
</evidence>
<name>A0A3P5WR32_9BACL</name>
<evidence type="ECO:0000313" key="3">
    <source>
        <dbReference type="Proteomes" id="UP000270468"/>
    </source>
</evidence>
<dbReference type="AlphaFoldDB" id="A0A3P5WR32"/>
<reference evidence="2 3" key="1">
    <citation type="submission" date="2018-11" db="EMBL/GenBank/DDBJ databases">
        <authorList>
            <person name="Criscuolo A."/>
        </authorList>
    </citation>
    <scope>NUCLEOTIDE SEQUENCE [LARGE SCALE GENOMIC DNA]</scope>
    <source>
        <strain evidence="2">ATB-66</strain>
    </source>
</reference>
<dbReference type="Pfam" id="PF20251">
    <property type="entry name" value="Big_14"/>
    <property type="match status" value="1"/>
</dbReference>
<dbReference type="EMBL" id="UXAV01000020">
    <property type="protein sequence ID" value="VDC21620.1"/>
    <property type="molecule type" value="Genomic_DNA"/>
</dbReference>
<protein>
    <recommendedName>
        <fullName evidence="1">Bacterial Ig-like domain-containing protein</fullName>
    </recommendedName>
</protein>
<dbReference type="OrthoDB" id="2389505at2"/>
<gene>
    <name evidence="2" type="ORF">FILTAD_00624</name>
</gene>
<dbReference type="Proteomes" id="UP000270468">
    <property type="component" value="Unassembled WGS sequence"/>
</dbReference>
<feature type="domain" description="Bacterial Ig-like" evidence="1">
    <location>
        <begin position="38"/>
        <end position="144"/>
    </location>
</feature>
<organism evidence="2 3">
    <name type="scientific">Filibacter tadaridae</name>
    <dbReference type="NCBI Taxonomy" id="2483811"/>
    <lineage>
        <taxon>Bacteria</taxon>
        <taxon>Bacillati</taxon>
        <taxon>Bacillota</taxon>
        <taxon>Bacilli</taxon>
        <taxon>Bacillales</taxon>
        <taxon>Caryophanaceae</taxon>
        <taxon>Filibacter</taxon>
    </lineage>
</organism>